<dbReference type="InterPro" id="IPR006059">
    <property type="entry name" value="SBP"/>
</dbReference>
<reference evidence="10 11" key="1">
    <citation type="submission" date="2018-05" db="EMBL/GenBank/DDBJ databases">
        <title>Genomic Encyclopedia of Type Strains, Phase IV (KMG-IV): sequencing the most valuable type-strain genomes for metagenomic binning, comparative biology and taxonomic classification.</title>
        <authorList>
            <person name="Goeker M."/>
        </authorList>
    </citation>
    <scope>NUCLEOTIDE SEQUENCE [LARGE SCALE GENOMIC DNA]</scope>
    <source>
        <strain evidence="10 11">DSM 6462</strain>
    </source>
</reference>
<dbReference type="AlphaFoldDB" id="A0A2V3TXY5"/>
<evidence type="ECO:0000256" key="2">
    <source>
        <dbReference type="ARBA" id="ARBA00008520"/>
    </source>
</evidence>
<dbReference type="Proteomes" id="UP000248021">
    <property type="component" value="Unassembled WGS sequence"/>
</dbReference>
<feature type="signal peptide" evidence="9">
    <location>
        <begin position="1"/>
        <end position="21"/>
    </location>
</feature>
<protein>
    <submittedName>
        <fullName evidence="10">Carbohydrate ABC transporter substrate-binding protein (CUT1 family)</fullName>
    </submittedName>
</protein>
<evidence type="ECO:0000256" key="5">
    <source>
        <dbReference type="ARBA" id="ARBA00022764"/>
    </source>
</evidence>
<evidence type="ECO:0000256" key="3">
    <source>
        <dbReference type="ARBA" id="ARBA00022475"/>
    </source>
</evidence>
<comment type="subcellular location">
    <subcellularLocation>
        <location evidence="1">Periplasm</location>
    </subcellularLocation>
</comment>
<sequence>MRRFRALLAIAAIVATTSAVAAADLTIWWTKGTNPQEDEALKSVVALWEKQTGKTAEVSFYTTGDTESKVVTALKAGSPPDLTFDFGYDLAYTPTWAYEGLLADMSDVLVPIADQFQKGPLQSAYLLNGKTNKRAYYAVPWVQMTPHVHYWKDLLEKAGYTEADVPKQWQPFFDFWCEKVQPALRAKGDRIYGIGQGSSTSSNDPFFNIHLALNAFGAQVVNPDGQLQITDPEVRKRVIAALDSYAKPILAKCSPPDAVNWNGVDDNVSFLNKKNVVVMNPTLSIPLSLQAKSPDVYRNDIRTVPWPDGPDGKPTPAMISVKQVLVFRDSPHIDNAKSFLKLLLQPENIGPMLKATGGRWMPVMPKLIEDPFYMQTDDPHRAAMVRQFTQAQNVPYPQAYNRLYAKVMQEQLWQKAIGRIVIDGWTTDKAVDELSARMKVLLGS</sequence>
<keyword evidence="8" id="KW-0449">Lipoprotein</keyword>
<comment type="similarity">
    <text evidence="2">Belongs to the bacterial solute-binding protein 1 family.</text>
</comment>
<organism evidence="10 11">
    <name type="scientific">Chelatococcus asaccharovorans</name>
    <dbReference type="NCBI Taxonomy" id="28210"/>
    <lineage>
        <taxon>Bacteria</taxon>
        <taxon>Pseudomonadati</taxon>
        <taxon>Pseudomonadota</taxon>
        <taxon>Alphaproteobacteria</taxon>
        <taxon>Hyphomicrobiales</taxon>
        <taxon>Chelatococcaceae</taxon>
        <taxon>Chelatococcus</taxon>
    </lineage>
</organism>
<dbReference type="PANTHER" id="PTHR43649">
    <property type="entry name" value="ARABINOSE-BINDING PROTEIN-RELATED"/>
    <property type="match status" value="1"/>
</dbReference>
<dbReference type="InterPro" id="IPR050490">
    <property type="entry name" value="Bact_solute-bd_prot1"/>
</dbReference>
<dbReference type="RefSeq" id="WP_170147458.1">
    <property type="nucleotide sequence ID" value="NZ_CAKNFM010000006.1"/>
</dbReference>
<keyword evidence="3" id="KW-1003">Cell membrane</keyword>
<keyword evidence="4 9" id="KW-0732">Signal</keyword>
<keyword evidence="11" id="KW-1185">Reference proteome</keyword>
<feature type="chain" id="PRO_5041067734" evidence="9">
    <location>
        <begin position="22"/>
        <end position="444"/>
    </location>
</feature>
<keyword evidence="5" id="KW-0574">Periplasm</keyword>
<keyword evidence="7" id="KW-0564">Palmitate</keyword>
<evidence type="ECO:0000256" key="6">
    <source>
        <dbReference type="ARBA" id="ARBA00023136"/>
    </source>
</evidence>
<evidence type="ECO:0000313" key="10">
    <source>
        <dbReference type="EMBL" id="PXW53586.1"/>
    </source>
</evidence>
<evidence type="ECO:0000256" key="4">
    <source>
        <dbReference type="ARBA" id="ARBA00022729"/>
    </source>
</evidence>
<keyword evidence="6" id="KW-0472">Membrane</keyword>
<evidence type="ECO:0000313" key="11">
    <source>
        <dbReference type="Proteomes" id="UP000248021"/>
    </source>
</evidence>
<evidence type="ECO:0000256" key="9">
    <source>
        <dbReference type="SAM" id="SignalP"/>
    </source>
</evidence>
<evidence type="ECO:0000256" key="7">
    <source>
        <dbReference type="ARBA" id="ARBA00023139"/>
    </source>
</evidence>
<accession>A0A2V3TXY5</accession>
<evidence type="ECO:0000256" key="1">
    <source>
        <dbReference type="ARBA" id="ARBA00004418"/>
    </source>
</evidence>
<dbReference type="Gene3D" id="3.40.190.10">
    <property type="entry name" value="Periplasmic binding protein-like II"/>
    <property type="match status" value="1"/>
</dbReference>
<proteinExistence type="inferred from homology"/>
<comment type="caution">
    <text evidence="10">The sequence shown here is derived from an EMBL/GenBank/DDBJ whole genome shotgun (WGS) entry which is preliminary data.</text>
</comment>
<evidence type="ECO:0000256" key="8">
    <source>
        <dbReference type="ARBA" id="ARBA00023288"/>
    </source>
</evidence>
<dbReference type="Pfam" id="PF01547">
    <property type="entry name" value="SBP_bac_1"/>
    <property type="match status" value="1"/>
</dbReference>
<dbReference type="PANTHER" id="PTHR43649:SF33">
    <property type="entry name" value="POLYGALACTURONAN_RHAMNOGALACTURONAN-BINDING PROTEIN YTCQ"/>
    <property type="match status" value="1"/>
</dbReference>
<dbReference type="EMBL" id="QJJK01000013">
    <property type="protein sequence ID" value="PXW53586.1"/>
    <property type="molecule type" value="Genomic_DNA"/>
</dbReference>
<gene>
    <name evidence="10" type="ORF">C7450_11374</name>
</gene>
<dbReference type="SUPFAM" id="SSF53850">
    <property type="entry name" value="Periplasmic binding protein-like II"/>
    <property type="match status" value="1"/>
</dbReference>
<name>A0A2V3TXY5_9HYPH</name>
<dbReference type="GO" id="GO:0042597">
    <property type="term" value="C:periplasmic space"/>
    <property type="evidence" value="ECO:0007669"/>
    <property type="project" value="UniProtKB-SubCell"/>
</dbReference>